<comment type="caution">
    <text evidence="1">The sequence shown here is derived from an EMBL/GenBank/DDBJ whole genome shotgun (WGS) entry which is preliminary data.</text>
</comment>
<dbReference type="EMBL" id="BAABME010032161">
    <property type="protein sequence ID" value="GAA0148524.1"/>
    <property type="molecule type" value="Genomic_DNA"/>
</dbReference>
<proteinExistence type="predicted"/>
<dbReference type="AlphaFoldDB" id="A0AAV3PA69"/>
<accession>A0AAV3PA69</accession>
<dbReference type="InterPro" id="IPR036691">
    <property type="entry name" value="Endo/exonu/phosph_ase_sf"/>
</dbReference>
<gene>
    <name evidence="1" type="ORF">LIER_43009</name>
</gene>
<evidence type="ECO:0000313" key="1">
    <source>
        <dbReference type="EMBL" id="GAA0148524.1"/>
    </source>
</evidence>
<dbReference type="PANTHER" id="PTHR33710:SF71">
    <property type="entry name" value="ENDONUCLEASE_EXONUCLEASE_PHOSPHATASE DOMAIN-CONTAINING PROTEIN"/>
    <property type="match status" value="1"/>
</dbReference>
<organism evidence="1 2">
    <name type="scientific">Lithospermum erythrorhizon</name>
    <name type="common">Purple gromwell</name>
    <name type="synonym">Lithospermum officinale var. erythrorhizon</name>
    <dbReference type="NCBI Taxonomy" id="34254"/>
    <lineage>
        <taxon>Eukaryota</taxon>
        <taxon>Viridiplantae</taxon>
        <taxon>Streptophyta</taxon>
        <taxon>Embryophyta</taxon>
        <taxon>Tracheophyta</taxon>
        <taxon>Spermatophyta</taxon>
        <taxon>Magnoliopsida</taxon>
        <taxon>eudicotyledons</taxon>
        <taxon>Gunneridae</taxon>
        <taxon>Pentapetalae</taxon>
        <taxon>asterids</taxon>
        <taxon>lamiids</taxon>
        <taxon>Boraginales</taxon>
        <taxon>Boraginaceae</taxon>
        <taxon>Boraginoideae</taxon>
        <taxon>Lithospermeae</taxon>
        <taxon>Lithospermum</taxon>
    </lineage>
</organism>
<name>A0AAV3PA69_LITER</name>
<dbReference type="Proteomes" id="UP001454036">
    <property type="component" value="Unassembled WGS sequence"/>
</dbReference>
<evidence type="ECO:0000313" key="2">
    <source>
        <dbReference type="Proteomes" id="UP001454036"/>
    </source>
</evidence>
<reference evidence="1 2" key="1">
    <citation type="submission" date="2024-01" db="EMBL/GenBank/DDBJ databases">
        <title>The complete chloroplast genome sequence of Lithospermum erythrorhizon: insights into the phylogenetic relationship among Boraginaceae species and the maternal lineages of purple gromwells.</title>
        <authorList>
            <person name="Okada T."/>
            <person name="Watanabe K."/>
        </authorList>
    </citation>
    <scope>NUCLEOTIDE SEQUENCE [LARGE SCALE GENOMIC DNA]</scope>
</reference>
<dbReference type="SUPFAM" id="SSF56219">
    <property type="entry name" value="DNase I-like"/>
    <property type="match status" value="1"/>
</dbReference>
<sequence length="292" mass="33441">MFSKIGSFLGNPLFADGATSEISRVSYARLYVEIEAKKEIPDFVSLVNASGVEFRQKLECEWKLPVCKHCLVFCHDLAHCRYGGFPSVEEQENVNEVDSVVEQDSIVDKIDHMSTPVLVAPVKIVILFQLLRAFFESLGGGDPDPDSMKDFNECIRDIEVVEHPHSGIQFTWCRNWKEKGLLRVLDRVLCNKEWFDHFKNSVVDIPAPTESDQCSFNISVESDVKSEPRPFKYHHFWSKHDRFYNIVSGVWAKEVNGNGMDILHQRLKEVRGALRTLNLKISVSGLLKRRLN</sequence>
<keyword evidence="2" id="KW-1185">Reference proteome</keyword>
<protein>
    <submittedName>
        <fullName evidence="1">Uncharacterized protein</fullName>
    </submittedName>
</protein>
<dbReference type="PANTHER" id="PTHR33710">
    <property type="entry name" value="BNAC02G09200D PROTEIN"/>
    <property type="match status" value="1"/>
</dbReference>